<keyword evidence="1" id="KW-0805">Transcription regulation</keyword>
<gene>
    <name evidence="6" type="ORF">JF290_09160</name>
</gene>
<keyword evidence="3" id="KW-0804">Transcription</keyword>
<dbReference type="InterPro" id="IPR014757">
    <property type="entry name" value="Tscrpt_reg_IclR_C"/>
</dbReference>
<sequence>MSEQDFKVDQDDAKDRNFITALARGLDVLRCFRPGETELTNTDISERTGLPKPTVSRLTHTLCVLDYLVLDPSTGMYRLGAGVLQLGYGVLSSLEMNDRAIAEMRALRDGPNSYITVALAERHRLDAVYVAVQRSRENVSLSVHVGSRLPLFFSAIGRAILVGLPEEDRAAAFELARQEDPDQEEQRQASYARAATEYAERGYCTGYGDWRSDVNGIAVPVFSISGSRVFGLNVGGPSFHVKKKQLEGHYARELLRVAKTLNSRT</sequence>
<dbReference type="InterPro" id="IPR036388">
    <property type="entry name" value="WH-like_DNA-bd_sf"/>
</dbReference>
<evidence type="ECO:0000256" key="2">
    <source>
        <dbReference type="ARBA" id="ARBA00023125"/>
    </source>
</evidence>
<dbReference type="InterPro" id="IPR050707">
    <property type="entry name" value="HTH_MetabolicPath_Reg"/>
</dbReference>
<evidence type="ECO:0000259" key="5">
    <source>
        <dbReference type="PROSITE" id="PS51078"/>
    </source>
</evidence>
<organism evidence="6 7">
    <name type="scientific">Sedimentitalea arenosa</name>
    <dbReference type="NCBI Taxonomy" id="2798803"/>
    <lineage>
        <taxon>Bacteria</taxon>
        <taxon>Pseudomonadati</taxon>
        <taxon>Pseudomonadota</taxon>
        <taxon>Alphaproteobacteria</taxon>
        <taxon>Rhodobacterales</taxon>
        <taxon>Paracoccaceae</taxon>
        <taxon>Sedimentitalea</taxon>
    </lineage>
</organism>
<dbReference type="GO" id="GO:0003700">
    <property type="term" value="F:DNA-binding transcription factor activity"/>
    <property type="evidence" value="ECO:0007669"/>
    <property type="project" value="TreeGrafter"/>
</dbReference>
<evidence type="ECO:0000256" key="1">
    <source>
        <dbReference type="ARBA" id="ARBA00023015"/>
    </source>
</evidence>
<protein>
    <submittedName>
        <fullName evidence="6">IclR family transcriptional regulator</fullName>
    </submittedName>
</protein>
<dbReference type="Gene3D" id="1.10.10.10">
    <property type="entry name" value="Winged helix-like DNA-binding domain superfamily/Winged helix DNA-binding domain"/>
    <property type="match status" value="1"/>
</dbReference>
<dbReference type="PANTHER" id="PTHR30136">
    <property type="entry name" value="HELIX-TURN-HELIX TRANSCRIPTIONAL REGULATOR, ICLR FAMILY"/>
    <property type="match status" value="1"/>
</dbReference>
<dbReference type="Pfam" id="PF01614">
    <property type="entry name" value="IclR_C"/>
    <property type="match status" value="1"/>
</dbReference>
<reference evidence="6" key="1">
    <citation type="submission" date="2020-12" db="EMBL/GenBank/DDBJ databases">
        <title>Sedimentitalea sp. nov., isolated from sand in Incheon.</title>
        <authorList>
            <person name="Kim W."/>
        </authorList>
    </citation>
    <scope>NUCLEOTIDE SEQUENCE</scope>
    <source>
        <strain evidence="6">CAU 1593</strain>
    </source>
</reference>
<dbReference type="GO" id="GO:0003677">
    <property type="term" value="F:DNA binding"/>
    <property type="evidence" value="ECO:0007669"/>
    <property type="project" value="UniProtKB-KW"/>
</dbReference>
<keyword evidence="2" id="KW-0238">DNA-binding</keyword>
<accession>A0A8J7LS88</accession>
<dbReference type="SUPFAM" id="SSF46785">
    <property type="entry name" value="Winged helix' DNA-binding domain"/>
    <property type="match status" value="1"/>
</dbReference>
<dbReference type="EMBL" id="JAELVR010000005">
    <property type="protein sequence ID" value="MBJ6371694.1"/>
    <property type="molecule type" value="Genomic_DNA"/>
</dbReference>
<dbReference type="SMART" id="SM00346">
    <property type="entry name" value="HTH_ICLR"/>
    <property type="match status" value="1"/>
</dbReference>
<dbReference type="InterPro" id="IPR029016">
    <property type="entry name" value="GAF-like_dom_sf"/>
</dbReference>
<dbReference type="GO" id="GO:0045892">
    <property type="term" value="P:negative regulation of DNA-templated transcription"/>
    <property type="evidence" value="ECO:0007669"/>
    <property type="project" value="TreeGrafter"/>
</dbReference>
<name>A0A8J7LS88_9RHOB</name>
<feature type="domain" description="HTH iclR-type" evidence="4">
    <location>
        <begin position="19"/>
        <end position="81"/>
    </location>
</feature>
<evidence type="ECO:0000313" key="6">
    <source>
        <dbReference type="EMBL" id="MBJ6371694.1"/>
    </source>
</evidence>
<dbReference type="InterPro" id="IPR005471">
    <property type="entry name" value="Tscrpt_reg_IclR_N"/>
</dbReference>
<dbReference type="Gene3D" id="3.30.450.40">
    <property type="match status" value="1"/>
</dbReference>
<dbReference type="InterPro" id="IPR036390">
    <property type="entry name" value="WH_DNA-bd_sf"/>
</dbReference>
<proteinExistence type="predicted"/>
<comment type="caution">
    <text evidence="6">The sequence shown here is derived from an EMBL/GenBank/DDBJ whole genome shotgun (WGS) entry which is preliminary data.</text>
</comment>
<keyword evidence="7" id="KW-1185">Reference proteome</keyword>
<evidence type="ECO:0000259" key="4">
    <source>
        <dbReference type="PROSITE" id="PS51077"/>
    </source>
</evidence>
<dbReference type="RefSeq" id="WP_199024546.1">
    <property type="nucleotide sequence ID" value="NZ_JAELVR010000005.1"/>
</dbReference>
<dbReference type="AlphaFoldDB" id="A0A8J7LS88"/>
<evidence type="ECO:0000313" key="7">
    <source>
        <dbReference type="Proteomes" id="UP000619079"/>
    </source>
</evidence>
<dbReference type="PROSITE" id="PS51077">
    <property type="entry name" value="HTH_ICLR"/>
    <property type="match status" value="1"/>
</dbReference>
<dbReference type="PANTHER" id="PTHR30136:SF33">
    <property type="entry name" value="TRANSCRIPTIONAL REGULATORY PROTEIN"/>
    <property type="match status" value="1"/>
</dbReference>
<evidence type="ECO:0000256" key="3">
    <source>
        <dbReference type="ARBA" id="ARBA00023163"/>
    </source>
</evidence>
<dbReference type="Proteomes" id="UP000619079">
    <property type="component" value="Unassembled WGS sequence"/>
</dbReference>
<dbReference type="SUPFAM" id="SSF55781">
    <property type="entry name" value="GAF domain-like"/>
    <property type="match status" value="1"/>
</dbReference>
<dbReference type="Pfam" id="PF09339">
    <property type="entry name" value="HTH_IclR"/>
    <property type="match status" value="1"/>
</dbReference>
<dbReference type="PROSITE" id="PS51078">
    <property type="entry name" value="ICLR_ED"/>
    <property type="match status" value="1"/>
</dbReference>
<feature type="domain" description="IclR-ED" evidence="5">
    <location>
        <begin position="82"/>
        <end position="265"/>
    </location>
</feature>